<name>A0A0R2DT51_9LACO</name>
<dbReference type="PATRIC" id="fig|1423744.4.peg.489"/>
<dbReference type="PANTHER" id="PTHR30429">
    <property type="entry name" value="D-METHIONINE-BINDING LIPOPROTEIN METQ"/>
    <property type="match status" value="1"/>
</dbReference>
<comment type="similarity">
    <text evidence="6">Belongs to the nlpA lipoprotein family.</text>
</comment>
<dbReference type="RefSeq" id="WP_056974710.1">
    <property type="nucleotide sequence ID" value="NZ_AYZL01000018.1"/>
</dbReference>
<comment type="caution">
    <text evidence="9">The sequence shown here is derived from an EMBL/GenBank/DDBJ whole genome shotgun (WGS) entry which is preliminary data.</text>
</comment>
<evidence type="ECO:0000256" key="8">
    <source>
        <dbReference type="SAM" id="SignalP"/>
    </source>
</evidence>
<keyword evidence="3" id="KW-0472">Membrane</keyword>
<dbReference type="EMBL" id="AYZL01000018">
    <property type="protein sequence ID" value="KRN04103.1"/>
    <property type="molecule type" value="Genomic_DNA"/>
</dbReference>
<organism evidence="9 10">
    <name type="scientific">Holzapfeliella floricola DSM 23037 = JCM 16512</name>
    <dbReference type="NCBI Taxonomy" id="1423744"/>
    <lineage>
        <taxon>Bacteria</taxon>
        <taxon>Bacillati</taxon>
        <taxon>Bacillota</taxon>
        <taxon>Bacilli</taxon>
        <taxon>Lactobacillales</taxon>
        <taxon>Lactobacillaceae</taxon>
        <taxon>Holzapfeliella</taxon>
    </lineage>
</organism>
<keyword evidence="5 6" id="KW-0449">Lipoprotein</keyword>
<evidence type="ECO:0000256" key="5">
    <source>
        <dbReference type="ARBA" id="ARBA00023288"/>
    </source>
</evidence>
<keyword evidence="4" id="KW-0564">Palmitate</keyword>
<evidence type="ECO:0000313" key="10">
    <source>
        <dbReference type="Proteomes" id="UP000051378"/>
    </source>
</evidence>
<dbReference type="OrthoDB" id="9812878at2"/>
<evidence type="ECO:0000256" key="2">
    <source>
        <dbReference type="ARBA" id="ARBA00022729"/>
    </source>
</evidence>
<dbReference type="PANTHER" id="PTHR30429:SF3">
    <property type="entry name" value="LIPOPROTEIN"/>
    <property type="match status" value="1"/>
</dbReference>
<proteinExistence type="inferred from homology"/>
<keyword evidence="2 8" id="KW-0732">Signal</keyword>
<feature type="signal peptide" evidence="8">
    <location>
        <begin position="1"/>
        <end position="23"/>
    </location>
</feature>
<dbReference type="Proteomes" id="UP000051378">
    <property type="component" value="Unassembled WGS sequence"/>
</dbReference>
<evidence type="ECO:0000256" key="3">
    <source>
        <dbReference type="ARBA" id="ARBA00023136"/>
    </source>
</evidence>
<dbReference type="SUPFAM" id="SSF53850">
    <property type="entry name" value="Periplasmic binding protein-like II"/>
    <property type="match status" value="1"/>
</dbReference>
<dbReference type="AlphaFoldDB" id="A0A0R2DT51"/>
<dbReference type="InterPro" id="IPR004872">
    <property type="entry name" value="Lipoprotein_NlpA"/>
</dbReference>
<dbReference type="STRING" id="1423744.FC86_GL000475"/>
<protein>
    <recommendedName>
        <fullName evidence="6">Lipoprotein</fullName>
    </recommendedName>
</protein>
<dbReference type="Pfam" id="PF03180">
    <property type="entry name" value="Lipoprotein_9"/>
    <property type="match status" value="1"/>
</dbReference>
<evidence type="ECO:0000313" key="9">
    <source>
        <dbReference type="EMBL" id="KRN04103.1"/>
    </source>
</evidence>
<feature type="chain" id="PRO_5006416307" description="Lipoprotein" evidence="8">
    <location>
        <begin position="24"/>
        <end position="272"/>
    </location>
</feature>
<dbReference type="Gene3D" id="3.40.190.10">
    <property type="entry name" value="Periplasmic binding protein-like II"/>
    <property type="match status" value="2"/>
</dbReference>
<sequence>MKKSVKKILLGLITVVVALIATACSSGSGGNEVKVGIMGSDTRIWDVIKTNLQKEGINIKLVQFNDYDQPNQALAGGDIDLNAYQHVYFLENWNNARKTNLTAIGNTVIAPLSVYSDKIKSLNDLPNGGTIALPNDVTNQARALQLLESAGVLKLKSDVKLPSPNDVVDNPKNIKLMPLDASQTARSLSEVSASVVNNTVALDAKLDLNSAIFREPITEKSKPWINVIATKPENKDNETYKKIVAAYQTQEVADKIKEVYQGSTIPAWDYKF</sequence>
<keyword evidence="10" id="KW-1185">Reference proteome</keyword>
<evidence type="ECO:0000256" key="7">
    <source>
        <dbReference type="PIRSR" id="PIRSR002854-1"/>
    </source>
</evidence>
<evidence type="ECO:0000256" key="6">
    <source>
        <dbReference type="PIRNR" id="PIRNR002854"/>
    </source>
</evidence>
<feature type="lipid moiety-binding region" description="S-diacylglycerol cysteine" evidence="7">
    <location>
        <position position="24"/>
    </location>
</feature>
<accession>A0A0R2DT51</accession>
<dbReference type="GO" id="GO:0016020">
    <property type="term" value="C:membrane"/>
    <property type="evidence" value="ECO:0007669"/>
    <property type="project" value="UniProtKB-SubCell"/>
</dbReference>
<reference evidence="9 10" key="1">
    <citation type="journal article" date="2015" name="Genome Announc.">
        <title>Expanding the biotechnology potential of lactobacilli through comparative genomics of 213 strains and associated genera.</title>
        <authorList>
            <person name="Sun Z."/>
            <person name="Harris H.M."/>
            <person name="McCann A."/>
            <person name="Guo C."/>
            <person name="Argimon S."/>
            <person name="Zhang W."/>
            <person name="Yang X."/>
            <person name="Jeffery I.B."/>
            <person name="Cooney J.C."/>
            <person name="Kagawa T.F."/>
            <person name="Liu W."/>
            <person name="Song Y."/>
            <person name="Salvetti E."/>
            <person name="Wrobel A."/>
            <person name="Rasinkangas P."/>
            <person name="Parkhill J."/>
            <person name="Rea M.C."/>
            <person name="O'Sullivan O."/>
            <person name="Ritari J."/>
            <person name="Douillard F.P."/>
            <person name="Paul Ross R."/>
            <person name="Yang R."/>
            <person name="Briner A.E."/>
            <person name="Felis G.E."/>
            <person name="de Vos W.M."/>
            <person name="Barrangou R."/>
            <person name="Klaenhammer T.R."/>
            <person name="Caufield P.W."/>
            <person name="Cui Y."/>
            <person name="Zhang H."/>
            <person name="O'Toole P.W."/>
        </authorList>
    </citation>
    <scope>NUCLEOTIDE SEQUENCE [LARGE SCALE GENOMIC DNA]</scope>
    <source>
        <strain evidence="9 10">DSM 23037</strain>
    </source>
</reference>
<dbReference type="PROSITE" id="PS51257">
    <property type="entry name" value="PROKAR_LIPOPROTEIN"/>
    <property type="match status" value="1"/>
</dbReference>
<dbReference type="PIRSF" id="PIRSF002854">
    <property type="entry name" value="MetQ"/>
    <property type="match status" value="1"/>
</dbReference>
<evidence type="ECO:0000256" key="4">
    <source>
        <dbReference type="ARBA" id="ARBA00023139"/>
    </source>
</evidence>
<comment type="subcellular location">
    <subcellularLocation>
        <location evidence="1">Membrane</location>
        <topology evidence="1">Lipid-anchor</topology>
    </subcellularLocation>
</comment>
<gene>
    <name evidence="9" type="ORF">FC86_GL000475</name>
</gene>
<evidence type="ECO:0000256" key="1">
    <source>
        <dbReference type="ARBA" id="ARBA00004635"/>
    </source>
</evidence>